<accession>A0A317EH63</accession>
<organism evidence="1 2">
    <name type="scientific">Pedobacter yonginense</name>
    <dbReference type="NCBI Taxonomy" id="651869"/>
    <lineage>
        <taxon>Bacteria</taxon>
        <taxon>Pseudomonadati</taxon>
        <taxon>Bacteroidota</taxon>
        <taxon>Sphingobacteriia</taxon>
        <taxon>Sphingobacteriales</taxon>
        <taxon>Sphingobacteriaceae</taxon>
        <taxon>Pedobacter</taxon>
    </lineage>
</organism>
<dbReference type="Proteomes" id="UP000245379">
    <property type="component" value="Unassembled WGS sequence"/>
</dbReference>
<proteinExistence type="predicted"/>
<dbReference type="EMBL" id="QGNZ01000006">
    <property type="protein sequence ID" value="PWS25924.1"/>
    <property type="molecule type" value="Genomic_DNA"/>
</dbReference>
<sequence>MEHIQQLIDLIKSETLADDISEVIQIGDNEINIVLKPGADYAEVDSAVGDFQLEYVHLEPQLIINYVDENGNKFNE</sequence>
<evidence type="ECO:0000313" key="2">
    <source>
        <dbReference type="Proteomes" id="UP000245379"/>
    </source>
</evidence>
<protein>
    <submittedName>
        <fullName evidence="1">Uncharacterized protein</fullName>
    </submittedName>
</protein>
<gene>
    <name evidence="1" type="ORF">DHW03_19010</name>
</gene>
<dbReference type="RefSeq" id="WP_109927445.1">
    <property type="nucleotide sequence ID" value="NZ_QGNZ01000006.1"/>
</dbReference>
<keyword evidence="2" id="KW-1185">Reference proteome</keyword>
<dbReference type="AlphaFoldDB" id="A0A317EH63"/>
<comment type="caution">
    <text evidence="1">The sequence shown here is derived from an EMBL/GenBank/DDBJ whole genome shotgun (WGS) entry which is preliminary data.</text>
</comment>
<reference evidence="1 2" key="1">
    <citation type="submission" date="2018-05" db="EMBL/GenBank/DDBJ databases">
        <title>Pedobacter paludis sp. nov., isolated from wetland soil.</title>
        <authorList>
            <person name="Zhang Y."/>
            <person name="Wang G."/>
        </authorList>
    </citation>
    <scope>NUCLEOTIDE SEQUENCE [LARGE SCALE GENOMIC DNA]</scope>
    <source>
        <strain evidence="1 2">KCTC22721</strain>
    </source>
</reference>
<evidence type="ECO:0000313" key="1">
    <source>
        <dbReference type="EMBL" id="PWS25924.1"/>
    </source>
</evidence>
<name>A0A317EH63_9SPHI</name>